<comment type="caution">
    <text evidence="2">The sequence shown here is derived from an EMBL/GenBank/DDBJ whole genome shotgun (WGS) entry which is preliminary data.</text>
</comment>
<dbReference type="Gene3D" id="3.40.630.30">
    <property type="match status" value="1"/>
</dbReference>
<proteinExistence type="predicted"/>
<dbReference type="EMBL" id="BRXY01000432">
    <property type="protein sequence ID" value="GMH94539.1"/>
    <property type="molecule type" value="Genomic_DNA"/>
</dbReference>
<dbReference type="InterPro" id="IPR016181">
    <property type="entry name" value="Acyl_CoA_acyltransferase"/>
</dbReference>
<feature type="domain" description="N-acyl amino acid synthase FeeM catalytic core" evidence="1">
    <location>
        <begin position="41"/>
        <end position="188"/>
    </location>
</feature>
<dbReference type="OrthoDB" id="184915at2759"/>
<dbReference type="InterPro" id="IPR054597">
    <property type="entry name" value="FeeM_cat"/>
</dbReference>
<keyword evidence="3" id="KW-1185">Reference proteome</keyword>
<dbReference type="Pfam" id="PF21926">
    <property type="entry name" value="FeeM"/>
    <property type="match status" value="1"/>
</dbReference>
<accession>A0A9W7BVR4</accession>
<gene>
    <name evidence="2" type="ORF">TrST_g12619</name>
</gene>
<dbReference type="AlphaFoldDB" id="A0A9W7BVR4"/>
<sequence>MIANAAKSVIRQRLAQTSLASSPLNVEWVKPSDTSSLREIYKLRYKVMVTDAAKSKRGNPFKPDHYCLREGPEGMEFRDSYDDLEHTGHCLVRFKGKPVASTRIVNGKFGPLEAEDYNWVKIREEIRPFVNNENNIAEPSRVVADRSVRGTCVVPLMYLHCLDWFMTNDIENFIGMVNTEARPLMEHYSKWAQVKWITDEPFEANEFIEGRKLDMCYVSVGDKGTKERDNFLLTNLTPAFMAYSLMKAPK</sequence>
<dbReference type="SUPFAM" id="SSF55729">
    <property type="entry name" value="Acyl-CoA N-acyltransferases (Nat)"/>
    <property type="match status" value="1"/>
</dbReference>
<evidence type="ECO:0000313" key="3">
    <source>
        <dbReference type="Proteomes" id="UP001165085"/>
    </source>
</evidence>
<dbReference type="Proteomes" id="UP001165085">
    <property type="component" value="Unassembled WGS sequence"/>
</dbReference>
<organism evidence="2 3">
    <name type="scientific">Triparma strigata</name>
    <dbReference type="NCBI Taxonomy" id="1606541"/>
    <lineage>
        <taxon>Eukaryota</taxon>
        <taxon>Sar</taxon>
        <taxon>Stramenopiles</taxon>
        <taxon>Ochrophyta</taxon>
        <taxon>Bolidophyceae</taxon>
        <taxon>Parmales</taxon>
        <taxon>Triparmaceae</taxon>
        <taxon>Triparma</taxon>
    </lineage>
</organism>
<evidence type="ECO:0000259" key="1">
    <source>
        <dbReference type="Pfam" id="PF21926"/>
    </source>
</evidence>
<reference evidence="3" key="1">
    <citation type="journal article" date="2023" name="Commun. Biol.">
        <title>Genome analysis of Parmales, the sister group of diatoms, reveals the evolutionary specialization of diatoms from phago-mixotrophs to photoautotrophs.</title>
        <authorList>
            <person name="Ban H."/>
            <person name="Sato S."/>
            <person name="Yoshikawa S."/>
            <person name="Yamada K."/>
            <person name="Nakamura Y."/>
            <person name="Ichinomiya M."/>
            <person name="Sato N."/>
            <person name="Blanc-Mathieu R."/>
            <person name="Endo H."/>
            <person name="Kuwata A."/>
            <person name="Ogata H."/>
        </authorList>
    </citation>
    <scope>NUCLEOTIDE SEQUENCE [LARGE SCALE GENOMIC DNA]</scope>
    <source>
        <strain evidence="3">NIES 3701</strain>
    </source>
</reference>
<protein>
    <recommendedName>
        <fullName evidence="1">N-acyl amino acid synthase FeeM catalytic core domain-containing protein</fullName>
    </recommendedName>
</protein>
<name>A0A9W7BVR4_9STRA</name>
<evidence type="ECO:0000313" key="2">
    <source>
        <dbReference type="EMBL" id="GMH94539.1"/>
    </source>
</evidence>